<evidence type="ECO:0000313" key="4">
    <source>
        <dbReference type="Proteomes" id="UP000183760"/>
    </source>
</evidence>
<organism evidence="2 5">
    <name type="scientific">Myxococcus fulvus</name>
    <dbReference type="NCBI Taxonomy" id="33"/>
    <lineage>
        <taxon>Bacteria</taxon>
        <taxon>Pseudomonadati</taxon>
        <taxon>Myxococcota</taxon>
        <taxon>Myxococcia</taxon>
        <taxon>Myxococcales</taxon>
        <taxon>Cystobacterineae</taxon>
        <taxon>Myxococcaceae</taxon>
        <taxon>Myxococcus</taxon>
    </lineage>
</organism>
<keyword evidence="4" id="KW-1185">Reference proteome</keyword>
<dbReference type="EMBL" id="FOIB01000002">
    <property type="protein sequence ID" value="SET58900.1"/>
    <property type="molecule type" value="Genomic_DNA"/>
</dbReference>
<dbReference type="Proteomes" id="UP000321514">
    <property type="component" value="Unassembled WGS sequence"/>
</dbReference>
<dbReference type="RefSeq" id="WP_046715931.1">
    <property type="nucleotide sequence ID" value="NZ_BJXR01000014.1"/>
</dbReference>
<evidence type="ECO:0000313" key="5">
    <source>
        <dbReference type="Proteomes" id="UP000321514"/>
    </source>
</evidence>
<name>A0A511SW04_MYXFU</name>
<keyword evidence="1" id="KW-0732">Signal</keyword>
<reference evidence="2 5" key="2">
    <citation type="submission" date="2019-07" db="EMBL/GenBank/DDBJ databases">
        <title>Whole genome shotgun sequence of Myxococcus fulvus NBRC 100333.</title>
        <authorList>
            <person name="Hosoyama A."/>
            <person name="Uohara A."/>
            <person name="Ohji S."/>
            <person name="Ichikawa N."/>
        </authorList>
    </citation>
    <scope>NUCLEOTIDE SEQUENCE [LARGE SCALE GENOMIC DNA]</scope>
    <source>
        <strain evidence="2 5">NBRC 100333</strain>
    </source>
</reference>
<comment type="caution">
    <text evidence="2">The sequence shown here is derived from an EMBL/GenBank/DDBJ whole genome shotgun (WGS) entry which is preliminary data.</text>
</comment>
<dbReference type="EMBL" id="BJXR01000014">
    <property type="protein sequence ID" value="GEN06089.1"/>
    <property type="molecule type" value="Genomic_DNA"/>
</dbReference>
<sequence length="204" mass="21910">MGTRSTLLALVVLLAAPMASAFEAGDVRRRATQDPERVAPFGLMLDAGVTEGAGLSISFRPARVVRLHLGATHNGVRAGARAGLTLLPLRSRVTPAFSVEIGHAQPADVRALERRLADLSLPPLPSLERVGYTYASGLVGFEVSMPRSITFFVRGGVSFMELYGPSLKDLDEPLRGTVGPTEDRSWMLRTVRPTAKLGFILNFG</sequence>
<reference evidence="3 4" key="1">
    <citation type="submission" date="2016-10" db="EMBL/GenBank/DDBJ databases">
        <authorList>
            <person name="Varghese N."/>
            <person name="Submissions S."/>
        </authorList>
    </citation>
    <scope>NUCLEOTIDE SEQUENCE [LARGE SCALE GENOMIC DNA]</scope>
    <source>
        <strain evidence="3 4">DSM 16525</strain>
    </source>
</reference>
<dbReference type="OrthoDB" id="5505950at2"/>
<evidence type="ECO:0000313" key="2">
    <source>
        <dbReference type="EMBL" id="GEN06089.1"/>
    </source>
</evidence>
<feature type="signal peptide" evidence="1">
    <location>
        <begin position="1"/>
        <end position="21"/>
    </location>
</feature>
<evidence type="ECO:0000256" key="1">
    <source>
        <dbReference type="SAM" id="SignalP"/>
    </source>
</evidence>
<evidence type="ECO:0008006" key="6">
    <source>
        <dbReference type="Google" id="ProtNLM"/>
    </source>
</evidence>
<gene>
    <name evidence="2" type="ORF">MFU01_11260</name>
    <name evidence="3" type="ORF">SAMN05443572_102798</name>
</gene>
<protein>
    <recommendedName>
        <fullName evidence="6">Outer membrane protein beta-barrel domain-containing protein</fullName>
    </recommendedName>
</protein>
<proteinExistence type="predicted"/>
<accession>A0A511SW04</accession>
<dbReference type="AlphaFoldDB" id="A0A511SW04"/>
<dbReference type="Proteomes" id="UP000183760">
    <property type="component" value="Unassembled WGS sequence"/>
</dbReference>
<evidence type="ECO:0000313" key="3">
    <source>
        <dbReference type="EMBL" id="SET58900.1"/>
    </source>
</evidence>
<feature type="chain" id="PRO_5022967627" description="Outer membrane protein beta-barrel domain-containing protein" evidence="1">
    <location>
        <begin position="22"/>
        <end position="204"/>
    </location>
</feature>